<dbReference type="SUPFAM" id="SSF52058">
    <property type="entry name" value="L domain-like"/>
    <property type="match status" value="2"/>
</dbReference>
<comment type="caution">
    <text evidence="14">The sequence shown here is derived from an EMBL/GenBank/DDBJ whole genome shotgun (WGS) entry which is preliminary data.</text>
</comment>
<dbReference type="PANTHER" id="PTHR36766">
    <property type="entry name" value="PLANT BROAD-SPECTRUM MILDEW RESISTANCE PROTEIN RPW8"/>
    <property type="match status" value="1"/>
</dbReference>
<dbReference type="EMBL" id="JAUUTY010000007">
    <property type="protein sequence ID" value="KAK1604540.1"/>
    <property type="molecule type" value="Genomic_DNA"/>
</dbReference>
<dbReference type="GO" id="GO:0051707">
    <property type="term" value="P:response to other organism"/>
    <property type="evidence" value="ECO:0007669"/>
    <property type="project" value="UniProtKB-ARBA"/>
</dbReference>
<keyword evidence="7" id="KW-0175">Coiled coil</keyword>
<dbReference type="Gene3D" id="1.10.10.10">
    <property type="entry name" value="Winged helix-like DNA-binding domain superfamily/Winged helix DNA-binding domain"/>
    <property type="match status" value="1"/>
</dbReference>
<evidence type="ECO:0000259" key="10">
    <source>
        <dbReference type="Pfam" id="PF18052"/>
    </source>
</evidence>
<dbReference type="SUPFAM" id="SSF52047">
    <property type="entry name" value="RNI-like"/>
    <property type="match status" value="2"/>
</dbReference>
<dbReference type="CDD" id="cd14798">
    <property type="entry name" value="RX-CC_like"/>
    <property type="match status" value="1"/>
</dbReference>
<name>A0AAD8QLG7_LOLMU</name>
<dbReference type="SMART" id="SM00369">
    <property type="entry name" value="LRR_TYP"/>
    <property type="match status" value="5"/>
</dbReference>
<evidence type="ECO:0000256" key="7">
    <source>
        <dbReference type="ARBA" id="ARBA00023054"/>
    </source>
</evidence>
<feature type="domain" description="Disease resistance N-terminal" evidence="10">
    <location>
        <begin position="306"/>
        <end position="381"/>
    </location>
</feature>
<dbReference type="InterPro" id="IPR002182">
    <property type="entry name" value="NB-ARC"/>
</dbReference>
<dbReference type="Pfam" id="PF25019">
    <property type="entry name" value="LRR_R13L1-DRL21"/>
    <property type="match status" value="1"/>
</dbReference>
<dbReference type="InterPro" id="IPR058922">
    <property type="entry name" value="WHD_DRP"/>
</dbReference>
<evidence type="ECO:0000313" key="15">
    <source>
        <dbReference type="Proteomes" id="UP001231189"/>
    </source>
</evidence>
<feature type="compositionally biased region" description="Basic residues" evidence="8">
    <location>
        <begin position="216"/>
        <end position="226"/>
    </location>
</feature>
<dbReference type="PRINTS" id="PR00364">
    <property type="entry name" value="DISEASERSIST"/>
</dbReference>
<feature type="compositionally biased region" description="Polar residues" evidence="8">
    <location>
        <begin position="1891"/>
        <end position="1905"/>
    </location>
</feature>
<comment type="similarity">
    <text evidence="1">Belongs to the disease resistance NB-LRR family.</text>
</comment>
<evidence type="ECO:0000256" key="2">
    <source>
        <dbReference type="ARBA" id="ARBA00022614"/>
    </source>
</evidence>
<evidence type="ECO:0008006" key="16">
    <source>
        <dbReference type="Google" id="ProtNLM"/>
    </source>
</evidence>
<dbReference type="InterPro" id="IPR038005">
    <property type="entry name" value="RX-like_CC"/>
</dbReference>
<feature type="domain" description="Disease resistance protein winged helix" evidence="11">
    <location>
        <begin position="723"/>
        <end position="800"/>
    </location>
</feature>
<dbReference type="GO" id="GO:0043531">
    <property type="term" value="F:ADP binding"/>
    <property type="evidence" value="ECO:0007669"/>
    <property type="project" value="InterPro"/>
</dbReference>
<dbReference type="Gene3D" id="1.20.5.4130">
    <property type="match status" value="1"/>
</dbReference>
<dbReference type="InterPro" id="IPR042197">
    <property type="entry name" value="Apaf_helical"/>
</dbReference>
<keyword evidence="4" id="KW-0547">Nucleotide-binding</keyword>
<evidence type="ECO:0000256" key="3">
    <source>
        <dbReference type="ARBA" id="ARBA00022737"/>
    </source>
</evidence>
<keyword evidence="3" id="KW-0677">Repeat</keyword>
<evidence type="ECO:0000259" key="13">
    <source>
        <dbReference type="Pfam" id="PF25019"/>
    </source>
</evidence>
<evidence type="ECO:0000259" key="12">
    <source>
        <dbReference type="Pfam" id="PF23598"/>
    </source>
</evidence>
<feature type="domain" description="R13L1/DRL21-like LRR repeat region" evidence="13">
    <location>
        <begin position="1240"/>
        <end position="1368"/>
    </location>
</feature>
<gene>
    <name evidence="14" type="ORF">QYE76_028213</name>
</gene>
<dbReference type="Pfam" id="PF23598">
    <property type="entry name" value="LRR_14"/>
    <property type="match status" value="2"/>
</dbReference>
<feature type="compositionally biased region" description="Basic residues" evidence="8">
    <location>
        <begin position="177"/>
        <end position="206"/>
    </location>
</feature>
<evidence type="ECO:0000256" key="1">
    <source>
        <dbReference type="ARBA" id="ARBA00008894"/>
    </source>
</evidence>
<keyword evidence="5" id="KW-0611">Plant defense</keyword>
<evidence type="ECO:0000256" key="6">
    <source>
        <dbReference type="ARBA" id="ARBA00022840"/>
    </source>
</evidence>
<accession>A0AAD8QLG7</accession>
<dbReference type="InterPro" id="IPR036388">
    <property type="entry name" value="WH-like_DNA-bd_sf"/>
</dbReference>
<organism evidence="14 15">
    <name type="scientific">Lolium multiflorum</name>
    <name type="common">Italian ryegrass</name>
    <name type="synonym">Lolium perenne subsp. multiflorum</name>
    <dbReference type="NCBI Taxonomy" id="4521"/>
    <lineage>
        <taxon>Eukaryota</taxon>
        <taxon>Viridiplantae</taxon>
        <taxon>Streptophyta</taxon>
        <taxon>Embryophyta</taxon>
        <taxon>Tracheophyta</taxon>
        <taxon>Spermatophyta</taxon>
        <taxon>Magnoliopsida</taxon>
        <taxon>Liliopsida</taxon>
        <taxon>Poales</taxon>
        <taxon>Poaceae</taxon>
        <taxon>BOP clade</taxon>
        <taxon>Pooideae</taxon>
        <taxon>Poodae</taxon>
        <taxon>Poeae</taxon>
        <taxon>Poeae Chloroplast Group 2 (Poeae type)</taxon>
        <taxon>Loliodinae</taxon>
        <taxon>Loliinae</taxon>
        <taxon>Lolium</taxon>
    </lineage>
</organism>
<evidence type="ECO:0000313" key="14">
    <source>
        <dbReference type="EMBL" id="KAK1604540.1"/>
    </source>
</evidence>
<proteinExistence type="inferred from homology"/>
<feature type="domain" description="NB-ARC" evidence="9">
    <location>
        <begin position="468"/>
        <end position="636"/>
    </location>
</feature>
<protein>
    <recommendedName>
        <fullName evidence="16">Disease resistance protein</fullName>
    </recommendedName>
</protein>
<dbReference type="InterPro" id="IPR041118">
    <property type="entry name" value="Rx_N"/>
</dbReference>
<dbReference type="Pfam" id="PF00931">
    <property type="entry name" value="NB-ARC"/>
    <property type="match status" value="1"/>
</dbReference>
<evidence type="ECO:0000259" key="11">
    <source>
        <dbReference type="Pfam" id="PF23559"/>
    </source>
</evidence>
<feature type="region of interest" description="Disordered" evidence="8">
    <location>
        <begin position="1885"/>
        <end position="1905"/>
    </location>
</feature>
<evidence type="ECO:0000259" key="9">
    <source>
        <dbReference type="Pfam" id="PF00931"/>
    </source>
</evidence>
<dbReference type="Gene3D" id="3.40.50.300">
    <property type="entry name" value="P-loop containing nucleotide triphosphate hydrolases"/>
    <property type="match status" value="1"/>
</dbReference>
<keyword evidence="6" id="KW-0067">ATP-binding</keyword>
<dbReference type="GO" id="GO:0005524">
    <property type="term" value="F:ATP binding"/>
    <property type="evidence" value="ECO:0007669"/>
    <property type="project" value="UniProtKB-KW"/>
</dbReference>
<feature type="compositionally biased region" description="Low complexity" evidence="8">
    <location>
        <begin position="141"/>
        <end position="153"/>
    </location>
</feature>
<sequence>MERQDIKFDLIKANIVAKKRKENLAILLVDTNGMDDNVKACCAAQCATILCLTQHRDSRDGYYSIGHLRFPIDCLTATADRYADDTHHGPRFPGRGNRLIPTCPLFYFLSPGQAASVPAPTAFVPVPATSSPTPPRPGELRPATARPSTAAARVDSPQHGSCARRLRRATARPGTAPHRHARGPKRGAVSRRRAALPSRRRWRLIRRGSWPDPARRGRRGGARPRRWPAVAARRGRAAGPGAPLPFDVAALQTRAGAELAPTTSGRLTNRPANGQGVGLPFAPSATIAALPAMVFSLGETVASAVVKEAVNLIRVTAEREVGLLWSFKDDLEAMGDTLEIINVALKDADAAPARDGRARLLLGRLKVAAHDIEDLLEEFADAGTRGCTNWFCKVSSCCYNISMARTIFAHKMKSMRERLQKIQADAGVAGVAGVARSHGGMGRDFHDQDAISRRETWSDFSEYIVGREEDKEAVVSTLLRHTEKRTSVVSIHGFGGLGKTTLARLAFNAELVVRGFDCRVWVHVSMKCDLRKIGKLIVSKLGARGSDDLESLKTQMKILLNDKIFLIVLDDIWEKESLELEKLMDFLNVGAKGSMILLTTRYEQIAISMDPLLCHRLESLSDEECWDLFKKTAFISEAKEARLQHIGRDIVKKCKGVPLAVKSLAFILKSKEGVNEWEDIRDSHLWKLEEEQHISFERVLPSLKLSFYHMPATLKICFIYCSVFPKGSDIDKDLLIQQWIALGFIQLNGSSQPEGCGEDYVFQLLGMSFLQISTSQTPITRKCIKAPNKFHLHDLVYDLARSLAMVDLLCLDKENMSKVRSTDSDWRYAVFTNCNPTTISNNIMRKLRALHVNEWKRKGVPSKVFATKFLRVLNLSGCSLFVLPSCIKQLKLLRYLDASGMQDETLKNLSTLQHLQTLKLSGSLLGALPHEMGFLEKLRYLNLHGCSNLLVLPESLCRLGNLRYLDMSSCSAIKKFPSHFGNLVNLATLNLSSCCELQDLPPHFGNLANLATLNMLSCCELIKLPEDFGNLQKLRVLDLSNCRKLDTLPQSFAKLGNLEVLNLSCCHELKDIPELFGNLQHLLVLELSDCHKLLKLPESVSKLIFLKELLLSDCWELTALPESFGNLEQLKYLDLSSSHISALPESVCKLVNLEYMNISWCTDLQMLPGNYGNLVKLEELNMSYIGNGHINVPKGMADMSNLKILLADGFISRSWENEEDIVFFDALRGYGSKFIFGETKLGDLNLSDSTLQVGGLGRVQNLVEVEELQLWKRRQLHSLKVNWVYGIGSLTEEELVPQEAVLEKLQPPMKLERFELWCCTISTFPSWMTDIASFLPNLAHLELRYLETCDCLPPLGQLPKLHSLVISDIASVKEVDQRFSGGARPFEKLRNLVIENMQNLEKWHTYADISGDDVEFMFPVLHHVKINRCPKLIFEPLLPRSVSWDIERSNEVLLSGVQPNSHLYCIPTIRVRIKFCALSSDCLTGLLCLTSLKFLIIRRCSGLDNWSESIGMLTSLKSLDIEMSDVPACLGGVTSLESLRIQNCPVNYSTLEQVLLLTALVDLSICCSHPTKFVNEQEVNWLTSMASSLSNLVNLELDNFIGCDQLPPLHLLEKLCSLTLRHMPNPKTVHDNISGVSNSLPMLQTLKIESMPNLERWYTVRANDVQIFPGLQLLKVYNCPKLKFVPFLPACSKCIINSSTEALMLGHLNNSVWDMPTSELSCLFLHGTCTGLQHFKFLISLSVLGCTKVSNWQESIISIASLQKLELCQSEIPEWLHQLSSLRELHIIKCKNPLNLSQFVKTPHQIALKIEDCRETLAKVPHEVILAMIRQVTTVQIIGCEPIMHAEWRNGELFKCKLRKSSKWYMKPADAGSLPDVLGTWQEEPTEFCSGDTTNPDQPGPSGTK</sequence>
<evidence type="ECO:0000256" key="4">
    <source>
        <dbReference type="ARBA" id="ARBA00022741"/>
    </source>
</evidence>
<dbReference type="InterPro" id="IPR027417">
    <property type="entry name" value="P-loop_NTPase"/>
</dbReference>
<feature type="compositionally biased region" description="Low complexity" evidence="8">
    <location>
        <begin position="227"/>
        <end position="238"/>
    </location>
</feature>
<dbReference type="InterPro" id="IPR055414">
    <property type="entry name" value="LRR_R13L4/SHOC2-like"/>
</dbReference>
<dbReference type="SUPFAM" id="SSF52540">
    <property type="entry name" value="P-loop containing nucleoside triphosphate hydrolases"/>
    <property type="match status" value="1"/>
</dbReference>
<dbReference type="PANTHER" id="PTHR36766:SF40">
    <property type="entry name" value="DISEASE RESISTANCE PROTEIN RGA3"/>
    <property type="match status" value="1"/>
</dbReference>
<reference evidence="14" key="1">
    <citation type="submission" date="2023-07" db="EMBL/GenBank/DDBJ databases">
        <title>A chromosome-level genome assembly of Lolium multiflorum.</title>
        <authorList>
            <person name="Chen Y."/>
            <person name="Copetti D."/>
            <person name="Kolliker R."/>
            <person name="Studer B."/>
        </authorList>
    </citation>
    <scope>NUCLEOTIDE SEQUENCE</scope>
    <source>
        <strain evidence="14">02402/16</strain>
        <tissue evidence="14">Leaf</tissue>
    </source>
</reference>
<dbReference type="InterPro" id="IPR003591">
    <property type="entry name" value="Leu-rich_rpt_typical-subtyp"/>
</dbReference>
<evidence type="ECO:0000256" key="8">
    <source>
        <dbReference type="SAM" id="MobiDB-lite"/>
    </source>
</evidence>
<dbReference type="GO" id="GO:0006952">
    <property type="term" value="P:defense response"/>
    <property type="evidence" value="ECO:0007669"/>
    <property type="project" value="UniProtKB-KW"/>
</dbReference>
<keyword evidence="2" id="KW-0433">Leucine-rich repeat</keyword>
<feature type="region of interest" description="Disordered" evidence="8">
    <location>
        <begin position="126"/>
        <end position="238"/>
    </location>
</feature>
<dbReference type="Gene3D" id="1.10.8.430">
    <property type="entry name" value="Helical domain of apoptotic protease-activating factors"/>
    <property type="match status" value="1"/>
</dbReference>
<feature type="domain" description="Disease resistance R13L4/SHOC-2-like LRR" evidence="12">
    <location>
        <begin position="938"/>
        <end position="1067"/>
    </location>
</feature>
<dbReference type="Pfam" id="PF23559">
    <property type="entry name" value="WHD_DRP"/>
    <property type="match status" value="1"/>
</dbReference>
<dbReference type="Pfam" id="PF18052">
    <property type="entry name" value="Rx_N"/>
    <property type="match status" value="1"/>
</dbReference>
<keyword evidence="15" id="KW-1185">Reference proteome</keyword>
<dbReference type="Gene3D" id="3.80.10.10">
    <property type="entry name" value="Ribonuclease Inhibitor"/>
    <property type="match status" value="5"/>
</dbReference>
<dbReference type="InterPro" id="IPR056789">
    <property type="entry name" value="LRR_R13L1-DRL21"/>
</dbReference>
<feature type="domain" description="Disease resistance R13L4/SHOC-2-like LRR" evidence="12">
    <location>
        <begin position="1078"/>
        <end position="1214"/>
    </location>
</feature>
<dbReference type="InterPro" id="IPR032675">
    <property type="entry name" value="LRR_dom_sf"/>
</dbReference>
<evidence type="ECO:0000256" key="5">
    <source>
        <dbReference type="ARBA" id="ARBA00022821"/>
    </source>
</evidence>
<dbReference type="Proteomes" id="UP001231189">
    <property type="component" value="Unassembled WGS sequence"/>
</dbReference>